<keyword evidence="2" id="KW-0808">Transferase</keyword>
<evidence type="ECO:0000313" key="2">
    <source>
        <dbReference type="EMBL" id="PTQ74591.1"/>
    </source>
</evidence>
<dbReference type="AlphaFoldDB" id="A0A2T5HSS1"/>
<dbReference type="Pfam" id="PF01636">
    <property type="entry name" value="APH"/>
    <property type="match status" value="2"/>
</dbReference>
<proteinExistence type="predicted"/>
<organism evidence="2 3">
    <name type="scientific">Celeribacter persicus</name>
    <dbReference type="NCBI Taxonomy" id="1651082"/>
    <lineage>
        <taxon>Bacteria</taxon>
        <taxon>Pseudomonadati</taxon>
        <taxon>Pseudomonadota</taxon>
        <taxon>Alphaproteobacteria</taxon>
        <taxon>Rhodobacterales</taxon>
        <taxon>Roseobacteraceae</taxon>
        <taxon>Celeribacter</taxon>
    </lineage>
</organism>
<dbReference type="GO" id="GO:0016740">
    <property type="term" value="F:transferase activity"/>
    <property type="evidence" value="ECO:0007669"/>
    <property type="project" value="UniProtKB-KW"/>
</dbReference>
<comment type="caution">
    <text evidence="2">The sequence shown here is derived from an EMBL/GenBank/DDBJ whole genome shotgun (WGS) entry which is preliminary data.</text>
</comment>
<reference evidence="2 3" key="1">
    <citation type="submission" date="2018-04" db="EMBL/GenBank/DDBJ databases">
        <title>Genomic Encyclopedia of Archaeal and Bacterial Type Strains, Phase II (KMG-II): from individual species to whole genera.</title>
        <authorList>
            <person name="Goeker M."/>
        </authorList>
    </citation>
    <scope>NUCLEOTIDE SEQUENCE [LARGE SCALE GENOMIC DNA]</scope>
    <source>
        <strain evidence="2 3">DSM 100434</strain>
    </source>
</reference>
<dbReference type="EMBL" id="QAOH01000004">
    <property type="protein sequence ID" value="PTQ74591.1"/>
    <property type="molecule type" value="Genomic_DNA"/>
</dbReference>
<keyword evidence="3" id="KW-1185">Reference proteome</keyword>
<dbReference type="Proteomes" id="UP000244077">
    <property type="component" value="Unassembled WGS sequence"/>
</dbReference>
<accession>A0A2T5HSS1</accession>
<feature type="domain" description="Aminoglycoside phosphotransferase" evidence="1">
    <location>
        <begin position="502"/>
        <end position="662"/>
    </location>
</feature>
<sequence length="714" mass="78346">MPLSPPNKALAARDPALPGLRLLLDDAALAEALGQSKIIHRYLRYKPGTSCLRGIEISGEEGPEWYLVFAYTEPRFAEAAERPKWRHGRHSVQLFPDQCVAIVPARRDRKLRALRRFIDPGRNTRILSVFGPDATLVPLRYKPERRLVGRVETRDAAFLLKAHAPSGFNRALPGAVAASALGGPALVHANPSLGLIACDWLEGDTLDATAGSDAFAAAGAALAAMHGRRAVLPPLAPRNRSMGDDTLEAICESLTLDPKRLSKIDFFTSRMIAEQRGSIGQCHGDFSADQCLLTANGIRIVDWDCAGIGDQGADLGSFLARLDAETLAGRMPVITARRLGTSFLEGYAKERALPRTVEAQRLRHLFMLSTEPFREQWNNWDRAILGLVDHLETALSCQTAETPGLSAALTPQSAERFLRDATGYSLSGAPKLLRHKPGRRALVRYDCQEGPAILGKLHARKRDWRTPAVHARMRELGFDGTGAGEAAVPKAWPAPGDQNLWFMEEVEGTALSEFQTTSADPAVFRRTGQALAELHAAPLDLDRNWNHGNELSVLGKALDTARETQDPVHLDRAHILAAQKLAALPPVQERPIHRDFYPDQVLVAQRKIWLLDLDLAAMGDPAIDLGNFEAHLIEYALRSTGDPWALQHHATAFFAGYADMRPAPDPHRVRVLRDVSLLRHAHIATRFPDRRAFAPGILELSLDLLSEVGTCEAS</sequence>
<dbReference type="RefSeq" id="WP_170109241.1">
    <property type="nucleotide sequence ID" value="NZ_QAOH01000004.1"/>
</dbReference>
<dbReference type="Gene3D" id="3.90.1200.10">
    <property type="match status" value="2"/>
</dbReference>
<dbReference type="InterPro" id="IPR002575">
    <property type="entry name" value="Aminoglycoside_PTrfase"/>
</dbReference>
<evidence type="ECO:0000313" key="3">
    <source>
        <dbReference type="Proteomes" id="UP000244077"/>
    </source>
</evidence>
<dbReference type="PANTHER" id="PTHR21310">
    <property type="entry name" value="AMINOGLYCOSIDE PHOSPHOTRANSFERASE-RELATED-RELATED"/>
    <property type="match status" value="1"/>
</dbReference>
<protein>
    <submittedName>
        <fullName evidence="2">Phosphotransferase family enzyme</fullName>
    </submittedName>
</protein>
<gene>
    <name evidence="2" type="ORF">C8N42_104236</name>
</gene>
<feature type="domain" description="Aminoglycoside phosphotransferase" evidence="1">
    <location>
        <begin position="194"/>
        <end position="328"/>
    </location>
</feature>
<dbReference type="InterPro" id="IPR011009">
    <property type="entry name" value="Kinase-like_dom_sf"/>
</dbReference>
<name>A0A2T5HSS1_9RHOB</name>
<dbReference type="SUPFAM" id="SSF56112">
    <property type="entry name" value="Protein kinase-like (PK-like)"/>
    <property type="match status" value="2"/>
</dbReference>
<evidence type="ECO:0000259" key="1">
    <source>
        <dbReference type="Pfam" id="PF01636"/>
    </source>
</evidence>
<dbReference type="InterPro" id="IPR051678">
    <property type="entry name" value="AGP_Transferase"/>
</dbReference>